<dbReference type="InterPro" id="IPR029058">
    <property type="entry name" value="AB_hydrolase_fold"/>
</dbReference>
<evidence type="ECO:0000313" key="2">
    <source>
        <dbReference type="EMBL" id="RDG39945.1"/>
    </source>
</evidence>
<comment type="caution">
    <text evidence="2">The sequence shown here is derived from an EMBL/GenBank/DDBJ whole genome shotgun (WGS) entry which is preliminary data.</text>
</comment>
<protein>
    <submittedName>
        <fullName evidence="2">Lipase family protein</fullName>
    </submittedName>
</protein>
<dbReference type="PANTHER" id="PTHR45856:SF24">
    <property type="entry name" value="FUNGAL LIPASE-LIKE DOMAIN-CONTAINING PROTEIN"/>
    <property type="match status" value="1"/>
</dbReference>
<keyword evidence="3" id="KW-1185">Reference proteome</keyword>
<dbReference type="AlphaFoldDB" id="A0A370BKT7"/>
<proteinExistence type="predicted"/>
<evidence type="ECO:0000259" key="1">
    <source>
        <dbReference type="Pfam" id="PF01764"/>
    </source>
</evidence>
<dbReference type="RefSeq" id="WP_114621762.1">
    <property type="nucleotide sequence ID" value="NZ_QQNA01000005.1"/>
</dbReference>
<gene>
    <name evidence="2" type="ORF">DVH02_01155</name>
</gene>
<dbReference type="GO" id="GO:0006629">
    <property type="term" value="P:lipid metabolic process"/>
    <property type="evidence" value="ECO:0007669"/>
    <property type="project" value="InterPro"/>
</dbReference>
<dbReference type="Gene3D" id="3.40.50.1820">
    <property type="entry name" value="alpha/beta hydrolase"/>
    <property type="match status" value="1"/>
</dbReference>
<name>A0A370BKT7_9ACTN</name>
<dbReference type="OrthoDB" id="5522031at2"/>
<reference evidence="2 3" key="1">
    <citation type="submission" date="2018-07" db="EMBL/GenBank/DDBJ databases">
        <title>Streptomyces species from bats.</title>
        <authorList>
            <person name="Dunlap C."/>
        </authorList>
    </citation>
    <scope>NUCLEOTIDE SEQUENCE [LARGE SCALE GENOMIC DNA]</scope>
    <source>
        <strain evidence="2 3">AC230</strain>
    </source>
</reference>
<dbReference type="Pfam" id="PF01764">
    <property type="entry name" value="Lipase_3"/>
    <property type="match status" value="1"/>
</dbReference>
<organism evidence="2 3">
    <name type="scientific">Streptomyces corynorhini</name>
    <dbReference type="NCBI Taxonomy" id="2282652"/>
    <lineage>
        <taxon>Bacteria</taxon>
        <taxon>Bacillati</taxon>
        <taxon>Actinomycetota</taxon>
        <taxon>Actinomycetes</taxon>
        <taxon>Kitasatosporales</taxon>
        <taxon>Streptomycetaceae</taxon>
        <taxon>Streptomyces</taxon>
    </lineage>
</organism>
<dbReference type="CDD" id="cd00519">
    <property type="entry name" value="Lipase_3"/>
    <property type="match status" value="1"/>
</dbReference>
<evidence type="ECO:0000313" key="3">
    <source>
        <dbReference type="Proteomes" id="UP000253741"/>
    </source>
</evidence>
<accession>A0A370BKT7</accession>
<sequence length="275" mass="30587">MTIPALDHSTTRYSLPHAYWMARAAGLAALDPAGIEAQAEAWGFDEVRHFESTHRMPFPIEDTQAYTMASDRMIVTGFRGTEVLKIYDWLTDVNTPPVPGPANKGFVHYGFHRALQSVYPLIRDAVQELRTEGQSIWFTGHSLGGALAMLAGARMYFEEPKVLPDGVYTFGQPRTCERLLAGAHNTAFKNRCHRFVNNNDIVPRLPPEPVFTHVDATRYFDADGGLHDTMPLLAGVRDRVKGLSADLFAPETVAIKHHHLANYLAAFEKNLTKAG</sequence>
<dbReference type="Proteomes" id="UP000253741">
    <property type="component" value="Unassembled WGS sequence"/>
</dbReference>
<dbReference type="InterPro" id="IPR051218">
    <property type="entry name" value="Sec_MonoDiacylglyc_Lipase"/>
</dbReference>
<dbReference type="InterPro" id="IPR002921">
    <property type="entry name" value="Fungal_lipase-type"/>
</dbReference>
<dbReference type="PANTHER" id="PTHR45856">
    <property type="entry name" value="ALPHA/BETA-HYDROLASES SUPERFAMILY PROTEIN"/>
    <property type="match status" value="1"/>
</dbReference>
<dbReference type="EMBL" id="QQNA01000005">
    <property type="protein sequence ID" value="RDG39945.1"/>
    <property type="molecule type" value="Genomic_DNA"/>
</dbReference>
<feature type="domain" description="Fungal lipase-type" evidence="1">
    <location>
        <begin position="77"/>
        <end position="208"/>
    </location>
</feature>
<dbReference type="SUPFAM" id="SSF53474">
    <property type="entry name" value="alpha/beta-Hydrolases"/>
    <property type="match status" value="1"/>
</dbReference>